<accession>A0A7L5DST5</accession>
<name>A0A7L5DST5_9BACT</name>
<dbReference type="AlphaFoldDB" id="A0A7L5DST5"/>
<dbReference type="EMBL" id="CP051678">
    <property type="protein sequence ID" value="QJD81496.1"/>
    <property type="molecule type" value="Genomic_DNA"/>
</dbReference>
<keyword evidence="2" id="KW-0614">Plasmid</keyword>
<keyword evidence="1" id="KW-0812">Transmembrane</keyword>
<organism evidence="2 3">
    <name type="scientific">Spirosoma rhododendri</name>
    <dbReference type="NCBI Taxonomy" id="2728024"/>
    <lineage>
        <taxon>Bacteria</taxon>
        <taxon>Pseudomonadati</taxon>
        <taxon>Bacteroidota</taxon>
        <taxon>Cytophagia</taxon>
        <taxon>Cytophagales</taxon>
        <taxon>Cytophagaceae</taxon>
        <taxon>Spirosoma</taxon>
    </lineage>
</organism>
<feature type="transmembrane region" description="Helical" evidence="1">
    <location>
        <begin position="20"/>
        <end position="42"/>
    </location>
</feature>
<protein>
    <submittedName>
        <fullName evidence="2">Uncharacterized protein</fullName>
    </submittedName>
</protein>
<proteinExistence type="predicted"/>
<dbReference type="KEGG" id="srho:HH216_24295"/>
<geneLocation type="plasmid" evidence="2 3">
    <name>unnamed1</name>
</geneLocation>
<evidence type="ECO:0000313" key="2">
    <source>
        <dbReference type="EMBL" id="QJD81496.1"/>
    </source>
</evidence>
<sequence length="139" mass="15775">MSETHAIMSLQRSRSLKKPISNAPLIVAILLVILFIGLPLYYINRVGEVTPTTPSADTTVYMPRYGYVILSEKMPGNFINYAVLVPGKADEPTRLATAQMFKKERCTTNTCNVVTFWNNKDQYGLYINKLNNAKWCKKH</sequence>
<keyword evidence="3" id="KW-1185">Reference proteome</keyword>
<gene>
    <name evidence="2" type="ORF">HH216_24295</name>
</gene>
<dbReference type="RefSeq" id="WP_169553514.1">
    <property type="nucleotide sequence ID" value="NZ_CP051678.1"/>
</dbReference>
<evidence type="ECO:0000256" key="1">
    <source>
        <dbReference type="SAM" id="Phobius"/>
    </source>
</evidence>
<keyword evidence="1" id="KW-0472">Membrane</keyword>
<keyword evidence="1" id="KW-1133">Transmembrane helix</keyword>
<evidence type="ECO:0000313" key="3">
    <source>
        <dbReference type="Proteomes" id="UP000501128"/>
    </source>
</evidence>
<reference evidence="2 3" key="1">
    <citation type="submission" date="2020-04" db="EMBL/GenBank/DDBJ databases">
        <title>Genome sequencing of novel species.</title>
        <authorList>
            <person name="Heo J."/>
            <person name="Kim S.-J."/>
            <person name="Kim J.-S."/>
            <person name="Hong S.-B."/>
            <person name="Kwon S.-W."/>
        </authorList>
    </citation>
    <scope>NUCLEOTIDE SEQUENCE [LARGE SCALE GENOMIC DNA]</scope>
    <source>
        <strain evidence="2 3">CJU-R4</strain>
        <plasmid evidence="2 3">unnamed1</plasmid>
    </source>
</reference>
<dbReference type="Proteomes" id="UP000501128">
    <property type="component" value="Plasmid unnamed1"/>
</dbReference>